<evidence type="ECO:0000313" key="10">
    <source>
        <dbReference type="EMBL" id="KAK9029364.1"/>
    </source>
</evidence>
<accession>A0ABR2SWR2</accession>
<dbReference type="EMBL" id="JBBPBN010000011">
    <property type="protein sequence ID" value="KAK9029364.1"/>
    <property type="molecule type" value="Genomic_DNA"/>
</dbReference>
<dbReference type="Proteomes" id="UP001396334">
    <property type="component" value="Unassembled WGS sequence"/>
</dbReference>
<evidence type="ECO:0000259" key="9">
    <source>
        <dbReference type="PROSITE" id="PS50011"/>
    </source>
</evidence>
<keyword evidence="2" id="KW-0723">Serine/threonine-protein kinase</keyword>
<dbReference type="SUPFAM" id="SSF56112">
    <property type="entry name" value="Protein kinase-like (PK-like)"/>
    <property type="match status" value="1"/>
</dbReference>
<dbReference type="EC" id="2.7.11.1" evidence="1"/>
<keyword evidence="5" id="KW-0418">Kinase</keyword>
<evidence type="ECO:0000256" key="7">
    <source>
        <dbReference type="ARBA" id="ARBA00047899"/>
    </source>
</evidence>
<dbReference type="InterPro" id="IPR011009">
    <property type="entry name" value="Kinase-like_dom_sf"/>
</dbReference>
<evidence type="ECO:0000256" key="1">
    <source>
        <dbReference type="ARBA" id="ARBA00012513"/>
    </source>
</evidence>
<evidence type="ECO:0000313" key="11">
    <source>
        <dbReference type="Proteomes" id="UP001396334"/>
    </source>
</evidence>
<name>A0ABR2SWR2_9ROSI</name>
<evidence type="ECO:0000256" key="8">
    <source>
        <dbReference type="ARBA" id="ARBA00048679"/>
    </source>
</evidence>
<comment type="catalytic activity">
    <reaction evidence="8">
        <text>L-seryl-[protein] + ATP = O-phospho-L-seryl-[protein] + ADP + H(+)</text>
        <dbReference type="Rhea" id="RHEA:17989"/>
        <dbReference type="Rhea" id="RHEA-COMP:9863"/>
        <dbReference type="Rhea" id="RHEA-COMP:11604"/>
        <dbReference type="ChEBI" id="CHEBI:15378"/>
        <dbReference type="ChEBI" id="CHEBI:29999"/>
        <dbReference type="ChEBI" id="CHEBI:30616"/>
        <dbReference type="ChEBI" id="CHEBI:83421"/>
        <dbReference type="ChEBI" id="CHEBI:456216"/>
        <dbReference type="EC" id="2.7.11.1"/>
    </reaction>
</comment>
<keyword evidence="4" id="KW-0547">Nucleotide-binding</keyword>
<organism evidence="10 11">
    <name type="scientific">Hibiscus sabdariffa</name>
    <name type="common">roselle</name>
    <dbReference type="NCBI Taxonomy" id="183260"/>
    <lineage>
        <taxon>Eukaryota</taxon>
        <taxon>Viridiplantae</taxon>
        <taxon>Streptophyta</taxon>
        <taxon>Embryophyta</taxon>
        <taxon>Tracheophyta</taxon>
        <taxon>Spermatophyta</taxon>
        <taxon>Magnoliopsida</taxon>
        <taxon>eudicotyledons</taxon>
        <taxon>Gunneridae</taxon>
        <taxon>Pentapetalae</taxon>
        <taxon>rosids</taxon>
        <taxon>malvids</taxon>
        <taxon>Malvales</taxon>
        <taxon>Malvaceae</taxon>
        <taxon>Malvoideae</taxon>
        <taxon>Hibiscus</taxon>
    </lineage>
</organism>
<evidence type="ECO:0000256" key="2">
    <source>
        <dbReference type="ARBA" id="ARBA00022527"/>
    </source>
</evidence>
<evidence type="ECO:0000256" key="3">
    <source>
        <dbReference type="ARBA" id="ARBA00022679"/>
    </source>
</evidence>
<feature type="domain" description="Protein kinase" evidence="9">
    <location>
        <begin position="1"/>
        <end position="101"/>
    </location>
</feature>
<keyword evidence="6" id="KW-0067">ATP-binding</keyword>
<dbReference type="Gene3D" id="3.30.200.20">
    <property type="entry name" value="Phosphorylase Kinase, domain 1"/>
    <property type="match status" value="1"/>
</dbReference>
<gene>
    <name evidence="10" type="ORF">V6N11_026482</name>
</gene>
<sequence>MKIWVLTKFSSLDRTLQHLFLPRLLGRLETLELLAWVSSYCRGSDLNVLRHRQNNHIFFTGSIQFYLVEILCSRDHLHSLGVVYRDLKPETSSFNNKVTSL</sequence>
<dbReference type="PROSITE" id="PS50011">
    <property type="entry name" value="PROTEIN_KINASE_DOM"/>
    <property type="match status" value="1"/>
</dbReference>
<comment type="caution">
    <text evidence="10">The sequence shown here is derived from an EMBL/GenBank/DDBJ whole genome shotgun (WGS) entry which is preliminary data.</text>
</comment>
<proteinExistence type="predicted"/>
<protein>
    <recommendedName>
        <fullName evidence="1">non-specific serine/threonine protein kinase</fullName>
        <ecNumber evidence="1">2.7.11.1</ecNumber>
    </recommendedName>
</protein>
<dbReference type="PANTHER" id="PTHR45637">
    <property type="entry name" value="FLIPPASE KINASE 1-RELATED"/>
    <property type="match status" value="1"/>
</dbReference>
<dbReference type="InterPro" id="IPR000719">
    <property type="entry name" value="Prot_kinase_dom"/>
</dbReference>
<comment type="catalytic activity">
    <reaction evidence="7">
        <text>L-threonyl-[protein] + ATP = O-phospho-L-threonyl-[protein] + ADP + H(+)</text>
        <dbReference type="Rhea" id="RHEA:46608"/>
        <dbReference type="Rhea" id="RHEA-COMP:11060"/>
        <dbReference type="Rhea" id="RHEA-COMP:11605"/>
        <dbReference type="ChEBI" id="CHEBI:15378"/>
        <dbReference type="ChEBI" id="CHEBI:30013"/>
        <dbReference type="ChEBI" id="CHEBI:30616"/>
        <dbReference type="ChEBI" id="CHEBI:61977"/>
        <dbReference type="ChEBI" id="CHEBI:456216"/>
        <dbReference type="EC" id="2.7.11.1"/>
    </reaction>
</comment>
<evidence type="ECO:0000256" key="4">
    <source>
        <dbReference type="ARBA" id="ARBA00022741"/>
    </source>
</evidence>
<reference evidence="10 11" key="1">
    <citation type="journal article" date="2024" name="G3 (Bethesda)">
        <title>Genome assembly of Hibiscus sabdariffa L. provides insights into metabolisms of medicinal natural products.</title>
        <authorList>
            <person name="Kim T."/>
        </authorList>
    </citation>
    <scope>NUCLEOTIDE SEQUENCE [LARGE SCALE GENOMIC DNA]</scope>
    <source>
        <strain evidence="10">TK-2024</strain>
        <tissue evidence="10">Old leaves</tissue>
    </source>
</reference>
<keyword evidence="11" id="KW-1185">Reference proteome</keyword>
<dbReference type="Gene3D" id="1.10.510.10">
    <property type="entry name" value="Transferase(Phosphotransferase) domain 1"/>
    <property type="match status" value="1"/>
</dbReference>
<keyword evidence="3" id="KW-0808">Transferase</keyword>
<dbReference type="Pfam" id="PF00069">
    <property type="entry name" value="Pkinase"/>
    <property type="match status" value="1"/>
</dbReference>
<evidence type="ECO:0000256" key="6">
    <source>
        <dbReference type="ARBA" id="ARBA00022840"/>
    </source>
</evidence>
<evidence type="ECO:0000256" key="5">
    <source>
        <dbReference type="ARBA" id="ARBA00022777"/>
    </source>
</evidence>